<keyword evidence="1" id="KW-0472">Membrane</keyword>
<reference evidence="2" key="1">
    <citation type="journal article" date="2021" name="PeerJ">
        <title>Extensive microbial diversity within the chicken gut microbiome revealed by metagenomics and culture.</title>
        <authorList>
            <person name="Gilroy R."/>
            <person name="Ravi A."/>
            <person name="Getino M."/>
            <person name="Pursley I."/>
            <person name="Horton D.L."/>
            <person name="Alikhan N.F."/>
            <person name="Baker D."/>
            <person name="Gharbi K."/>
            <person name="Hall N."/>
            <person name="Watson M."/>
            <person name="Adriaenssens E.M."/>
            <person name="Foster-Nyarko E."/>
            <person name="Jarju S."/>
            <person name="Secka A."/>
            <person name="Antonio M."/>
            <person name="Oren A."/>
            <person name="Chaudhuri R.R."/>
            <person name="La Ragione R."/>
            <person name="Hildebrand F."/>
            <person name="Pallen M.J."/>
        </authorList>
    </citation>
    <scope>NUCLEOTIDE SEQUENCE</scope>
    <source>
        <strain evidence="2">CHK121-7720</strain>
    </source>
</reference>
<dbReference type="RefSeq" id="WP_273306387.1">
    <property type="nucleotide sequence ID" value="NZ_CALUJX010000011.1"/>
</dbReference>
<keyword evidence="1" id="KW-0812">Transmembrane</keyword>
<dbReference type="AlphaFoldDB" id="A0A921MSI1"/>
<evidence type="ECO:0000313" key="2">
    <source>
        <dbReference type="EMBL" id="HJG89327.1"/>
    </source>
</evidence>
<protein>
    <submittedName>
        <fullName evidence="2">Uncharacterized protein</fullName>
    </submittedName>
</protein>
<feature type="transmembrane region" description="Helical" evidence="1">
    <location>
        <begin position="12"/>
        <end position="35"/>
    </location>
</feature>
<evidence type="ECO:0000313" key="3">
    <source>
        <dbReference type="Proteomes" id="UP000757103"/>
    </source>
</evidence>
<comment type="caution">
    <text evidence="2">The sequence shown here is derived from an EMBL/GenBank/DDBJ whole genome shotgun (WGS) entry which is preliminary data.</text>
</comment>
<organism evidence="2 3">
    <name type="scientific">Barnesiella viscericola</name>
    <dbReference type="NCBI Taxonomy" id="397865"/>
    <lineage>
        <taxon>Bacteria</taxon>
        <taxon>Pseudomonadati</taxon>
        <taxon>Bacteroidota</taxon>
        <taxon>Bacteroidia</taxon>
        <taxon>Bacteroidales</taxon>
        <taxon>Barnesiellaceae</taxon>
        <taxon>Barnesiella</taxon>
    </lineage>
</organism>
<accession>A0A921MSI1</accession>
<keyword evidence="1" id="KW-1133">Transmembrane helix</keyword>
<proteinExistence type="predicted"/>
<dbReference type="Proteomes" id="UP000757103">
    <property type="component" value="Unassembled WGS sequence"/>
</dbReference>
<sequence length="228" mass="27177">MRIRLFLSSYNGLALIVGILCFIHSILYHSLWINIEAPCQFMISLGIVFDTISLSVIASTIFYFITVYLPKQHKRKVEEYYIRKWLQQLEVYGKWILEDIGGNVNCSIEEFHEKACNIDLKSEPQSNISMREHTPIKTWFEYFENLFQWESVYIEQIVKYGDSVPAEIIVEFEQYRQFDNLRNAVYTYKKYYGSDKIYNTVSGFDHLAWKHAHSLMSLPEMYIRHIYD</sequence>
<dbReference type="EMBL" id="DYUD01000023">
    <property type="protein sequence ID" value="HJG89327.1"/>
    <property type="molecule type" value="Genomic_DNA"/>
</dbReference>
<evidence type="ECO:0000256" key="1">
    <source>
        <dbReference type="SAM" id="Phobius"/>
    </source>
</evidence>
<name>A0A921MSI1_9BACT</name>
<gene>
    <name evidence="2" type="ORF">K8U91_07655</name>
</gene>
<reference evidence="2" key="2">
    <citation type="submission" date="2021-09" db="EMBL/GenBank/DDBJ databases">
        <authorList>
            <person name="Gilroy R."/>
        </authorList>
    </citation>
    <scope>NUCLEOTIDE SEQUENCE</scope>
    <source>
        <strain evidence="2">CHK121-7720</strain>
    </source>
</reference>
<feature type="transmembrane region" description="Helical" evidence="1">
    <location>
        <begin position="41"/>
        <end position="69"/>
    </location>
</feature>